<dbReference type="RefSeq" id="XP_013277236.1">
    <property type="nucleotide sequence ID" value="XM_013421782.1"/>
</dbReference>
<dbReference type="Pfam" id="PF13489">
    <property type="entry name" value="Methyltransf_23"/>
    <property type="match status" value="1"/>
</dbReference>
<dbReference type="AlphaFoldDB" id="A0A0D2JKW6"/>
<dbReference type="VEuPathDB" id="FungiDB:Z518_01181"/>
<dbReference type="HOGENOM" id="CLU_065416_2_1_1"/>
<keyword evidence="2" id="KW-1185">Reference proteome</keyword>
<proteinExistence type="predicted"/>
<accession>A0A0D2JKW6</accession>
<evidence type="ECO:0000313" key="2">
    <source>
        <dbReference type="Proteomes" id="UP000053617"/>
    </source>
</evidence>
<dbReference type="InterPro" id="IPR029063">
    <property type="entry name" value="SAM-dependent_MTases_sf"/>
</dbReference>
<dbReference type="STRING" id="1442369.A0A0D2JKW6"/>
<evidence type="ECO:0008006" key="3">
    <source>
        <dbReference type="Google" id="ProtNLM"/>
    </source>
</evidence>
<evidence type="ECO:0000313" key="1">
    <source>
        <dbReference type="EMBL" id="KIX10100.1"/>
    </source>
</evidence>
<dbReference type="PANTHER" id="PTHR43861">
    <property type="entry name" value="TRANS-ACONITATE 2-METHYLTRANSFERASE-RELATED"/>
    <property type="match status" value="1"/>
</dbReference>
<organism evidence="1 2">
    <name type="scientific">Rhinocladiella mackenziei CBS 650.93</name>
    <dbReference type="NCBI Taxonomy" id="1442369"/>
    <lineage>
        <taxon>Eukaryota</taxon>
        <taxon>Fungi</taxon>
        <taxon>Dikarya</taxon>
        <taxon>Ascomycota</taxon>
        <taxon>Pezizomycotina</taxon>
        <taxon>Eurotiomycetes</taxon>
        <taxon>Chaetothyriomycetidae</taxon>
        <taxon>Chaetothyriales</taxon>
        <taxon>Herpotrichiellaceae</taxon>
        <taxon>Rhinocladiella</taxon>
    </lineage>
</organism>
<sequence>MGSAPGAATVTPQEHFNNIAAIYEKTTGGSTRVIARHLAEISSPIGRNSRILDIACGTGVVIDELLAKIEDSDVRNTLLIETFDAAPSMIELVKTKVVQSIWQLPPDHIRADTLAAEDLDSILSDNFDYSFANFGFQFFKDVDKAAAHVYRTLKPGGKAYITAWNDLGYMKAVEEAAEEIRPGQPSPRLPFEDAWFKDSHLTNIFQKAGFRSVEVHQKDSVYTSGSIGDMAQILSEMMATMLKLQGWTDDEMGRLPDALKNAFGGYTEGLVVDENKVQLRMMANVAVCAK</sequence>
<reference evidence="1 2" key="1">
    <citation type="submission" date="2015-01" db="EMBL/GenBank/DDBJ databases">
        <title>The Genome Sequence of Rhinocladiella mackenzie CBS 650.93.</title>
        <authorList>
            <consortium name="The Broad Institute Genomics Platform"/>
            <person name="Cuomo C."/>
            <person name="de Hoog S."/>
            <person name="Gorbushina A."/>
            <person name="Stielow B."/>
            <person name="Teixiera M."/>
            <person name="Abouelleil A."/>
            <person name="Chapman S.B."/>
            <person name="Priest M."/>
            <person name="Young S.K."/>
            <person name="Wortman J."/>
            <person name="Nusbaum C."/>
            <person name="Birren B."/>
        </authorList>
    </citation>
    <scope>NUCLEOTIDE SEQUENCE [LARGE SCALE GENOMIC DNA]</scope>
    <source>
        <strain evidence="1 2">CBS 650.93</strain>
    </source>
</reference>
<dbReference type="EMBL" id="KN847475">
    <property type="protein sequence ID" value="KIX10100.1"/>
    <property type="molecule type" value="Genomic_DNA"/>
</dbReference>
<dbReference type="CDD" id="cd02440">
    <property type="entry name" value="AdoMet_MTases"/>
    <property type="match status" value="1"/>
</dbReference>
<protein>
    <recommendedName>
        <fullName evidence="3">Methyltransferase domain-containing protein</fullName>
    </recommendedName>
</protein>
<dbReference type="OrthoDB" id="2013972at2759"/>
<dbReference type="Gene3D" id="3.40.50.150">
    <property type="entry name" value="Vaccinia Virus protein VP39"/>
    <property type="match status" value="1"/>
</dbReference>
<dbReference type="Proteomes" id="UP000053617">
    <property type="component" value="Unassembled WGS sequence"/>
</dbReference>
<name>A0A0D2JKW6_9EURO</name>
<dbReference type="SUPFAM" id="SSF53335">
    <property type="entry name" value="S-adenosyl-L-methionine-dependent methyltransferases"/>
    <property type="match status" value="1"/>
</dbReference>
<dbReference type="GeneID" id="25289252"/>
<gene>
    <name evidence="1" type="ORF">Z518_01181</name>
</gene>